<keyword evidence="1" id="KW-0472">Membrane</keyword>
<comment type="caution">
    <text evidence="2">The sequence shown here is derived from an EMBL/GenBank/DDBJ whole genome shotgun (WGS) entry which is preliminary data.</text>
</comment>
<feature type="transmembrane region" description="Helical" evidence="1">
    <location>
        <begin position="6"/>
        <end position="26"/>
    </location>
</feature>
<dbReference type="Proteomes" id="UP001303473">
    <property type="component" value="Unassembled WGS sequence"/>
</dbReference>
<keyword evidence="1" id="KW-1133">Transmembrane helix</keyword>
<dbReference type="AlphaFoldDB" id="A0AAN6S016"/>
<sequence>MDLERVATVILQLILLAFLFTISLIWHTYCRVRKFLGNFLNLVGDFPHAVRNLFYLDLFRKRYRGYEDQYYAAQREIQFQLEVMKHEHVEDKLQIEMLTRELAGTKLELQSWRLRALGLALQIEIMNGLNRQRERAGGQGAPQEEG</sequence>
<dbReference type="EMBL" id="MU853961">
    <property type="protein sequence ID" value="KAK3934776.1"/>
    <property type="molecule type" value="Genomic_DNA"/>
</dbReference>
<keyword evidence="1" id="KW-0812">Transmembrane</keyword>
<organism evidence="2 3">
    <name type="scientific">Diplogelasinospora grovesii</name>
    <dbReference type="NCBI Taxonomy" id="303347"/>
    <lineage>
        <taxon>Eukaryota</taxon>
        <taxon>Fungi</taxon>
        <taxon>Dikarya</taxon>
        <taxon>Ascomycota</taxon>
        <taxon>Pezizomycotina</taxon>
        <taxon>Sordariomycetes</taxon>
        <taxon>Sordariomycetidae</taxon>
        <taxon>Sordariales</taxon>
        <taxon>Diplogelasinosporaceae</taxon>
        <taxon>Diplogelasinospora</taxon>
    </lineage>
</organism>
<name>A0AAN6S016_9PEZI</name>
<proteinExistence type="predicted"/>
<accession>A0AAN6S016</accession>
<reference evidence="3" key="1">
    <citation type="journal article" date="2023" name="Mol. Phylogenet. Evol.">
        <title>Genome-scale phylogeny and comparative genomics of the fungal order Sordariales.</title>
        <authorList>
            <person name="Hensen N."/>
            <person name="Bonometti L."/>
            <person name="Westerberg I."/>
            <person name="Brannstrom I.O."/>
            <person name="Guillou S."/>
            <person name="Cros-Aarteil S."/>
            <person name="Calhoun S."/>
            <person name="Haridas S."/>
            <person name="Kuo A."/>
            <person name="Mondo S."/>
            <person name="Pangilinan J."/>
            <person name="Riley R."/>
            <person name="LaButti K."/>
            <person name="Andreopoulos B."/>
            <person name="Lipzen A."/>
            <person name="Chen C."/>
            <person name="Yan M."/>
            <person name="Daum C."/>
            <person name="Ng V."/>
            <person name="Clum A."/>
            <person name="Steindorff A."/>
            <person name="Ohm R.A."/>
            <person name="Martin F."/>
            <person name="Silar P."/>
            <person name="Natvig D.O."/>
            <person name="Lalanne C."/>
            <person name="Gautier V."/>
            <person name="Ament-Velasquez S.L."/>
            <person name="Kruys A."/>
            <person name="Hutchinson M.I."/>
            <person name="Powell A.J."/>
            <person name="Barry K."/>
            <person name="Miller A.N."/>
            <person name="Grigoriev I.V."/>
            <person name="Debuchy R."/>
            <person name="Gladieux P."/>
            <person name="Hiltunen Thoren M."/>
            <person name="Johannesson H."/>
        </authorList>
    </citation>
    <scope>NUCLEOTIDE SEQUENCE [LARGE SCALE GENOMIC DNA]</scope>
    <source>
        <strain evidence="3">CBS 340.73</strain>
    </source>
</reference>
<protein>
    <submittedName>
        <fullName evidence="2">Uncharacterized protein</fullName>
    </submittedName>
</protein>
<gene>
    <name evidence="2" type="ORF">QBC46DRAFT_347265</name>
</gene>
<evidence type="ECO:0000313" key="3">
    <source>
        <dbReference type="Proteomes" id="UP001303473"/>
    </source>
</evidence>
<keyword evidence="3" id="KW-1185">Reference proteome</keyword>
<evidence type="ECO:0000313" key="2">
    <source>
        <dbReference type="EMBL" id="KAK3934776.1"/>
    </source>
</evidence>
<evidence type="ECO:0000256" key="1">
    <source>
        <dbReference type="SAM" id="Phobius"/>
    </source>
</evidence>